<dbReference type="OrthoDB" id="1446312at2"/>
<gene>
    <name evidence="4" type="ORF">D1013_03745</name>
</gene>
<organism evidence="4 5">
    <name type="scientific">Euzebyella marina</name>
    <dbReference type="NCBI Taxonomy" id="1761453"/>
    <lineage>
        <taxon>Bacteria</taxon>
        <taxon>Pseudomonadati</taxon>
        <taxon>Bacteroidota</taxon>
        <taxon>Flavobacteriia</taxon>
        <taxon>Flavobacteriales</taxon>
        <taxon>Flavobacteriaceae</taxon>
        <taxon>Euzebyella</taxon>
    </lineage>
</organism>
<evidence type="ECO:0000313" key="5">
    <source>
        <dbReference type="Proteomes" id="UP000276309"/>
    </source>
</evidence>
<dbReference type="RefSeq" id="WP_121847610.1">
    <property type="nucleotide sequence ID" value="NZ_CP032050.1"/>
</dbReference>
<evidence type="ECO:0000256" key="2">
    <source>
        <dbReference type="SAM" id="SignalP"/>
    </source>
</evidence>
<keyword evidence="5" id="KW-1185">Reference proteome</keyword>
<name>A0A3G2L2U2_9FLAO</name>
<feature type="domain" description="Secretion system C-terminal sorting" evidence="3">
    <location>
        <begin position="37"/>
        <end position="108"/>
    </location>
</feature>
<dbReference type="KEGG" id="emar:D1013_03745"/>
<evidence type="ECO:0000256" key="1">
    <source>
        <dbReference type="ARBA" id="ARBA00022729"/>
    </source>
</evidence>
<evidence type="ECO:0000259" key="3">
    <source>
        <dbReference type="Pfam" id="PF18962"/>
    </source>
</evidence>
<dbReference type="InterPro" id="IPR026444">
    <property type="entry name" value="Secre_tail"/>
</dbReference>
<feature type="signal peptide" evidence="2">
    <location>
        <begin position="1"/>
        <end position="21"/>
    </location>
</feature>
<dbReference type="EMBL" id="CP032050">
    <property type="protein sequence ID" value="AYN66558.1"/>
    <property type="molecule type" value="Genomic_DNA"/>
</dbReference>
<dbReference type="Proteomes" id="UP000276309">
    <property type="component" value="Chromosome"/>
</dbReference>
<protein>
    <submittedName>
        <fullName evidence="4">T9SS C-terminal target domain-containing protein</fullName>
    </submittedName>
</protein>
<dbReference type="Pfam" id="PF18962">
    <property type="entry name" value="Por_Secre_tail"/>
    <property type="match status" value="1"/>
</dbReference>
<reference evidence="4 5" key="1">
    <citation type="submission" date="2018-08" db="EMBL/GenBank/DDBJ databases">
        <title>The reduced genetic potential of extracellular carbohydrate catabolism in Euzebyella marina RN62, a Flavobacteriia bacterium isolated from the hadal water.</title>
        <authorList>
            <person name="Xue C."/>
        </authorList>
    </citation>
    <scope>NUCLEOTIDE SEQUENCE [LARGE SCALE GENOMIC DNA]</scope>
    <source>
        <strain evidence="4 5">RN62</strain>
    </source>
</reference>
<proteinExistence type="predicted"/>
<dbReference type="NCBIfam" id="TIGR04183">
    <property type="entry name" value="Por_Secre_tail"/>
    <property type="match status" value="1"/>
</dbReference>
<evidence type="ECO:0000313" key="4">
    <source>
        <dbReference type="EMBL" id="AYN66558.1"/>
    </source>
</evidence>
<dbReference type="AlphaFoldDB" id="A0A3G2L2U2"/>
<sequence length="111" mass="12791">MKTYVLVFFFLIIGTCNYAQDASMPENQEKTEQKLKVFPNPATSVVNILGLKNTSKAEIAIYDIYGNNVFIRKWEIRRNAINIPISSLEPGAYIITIHSDEQQVRTKFYKK</sequence>
<feature type="chain" id="PRO_5018143483" evidence="2">
    <location>
        <begin position="22"/>
        <end position="111"/>
    </location>
</feature>
<accession>A0A3G2L2U2</accession>
<keyword evidence="1 2" id="KW-0732">Signal</keyword>